<evidence type="ECO:0000256" key="1">
    <source>
        <dbReference type="ARBA" id="ARBA00004651"/>
    </source>
</evidence>
<keyword evidence="4" id="KW-1003">Cell membrane</keyword>
<evidence type="ECO:0000256" key="3">
    <source>
        <dbReference type="ARBA" id="ARBA00022449"/>
    </source>
</evidence>
<feature type="transmembrane region" description="Helical" evidence="9">
    <location>
        <begin position="250"/>
        <end position="278"/>
    </location>
</feature>
<dbReference type="InterPro" id="IPR052180">
    <property type="entry name" value="NhaC_Na-H+_Antiporter"/>
</dbReference>
<dbReference type="RefSeq" id="WP_271139581.1">
    <property type="nucleotide sequence ID" value="NZ_JAPYYP010000003.1"/>
</dbReference>
<accession>A0A9X3TNJ9</accession>
<keyword evidence="12" id="KW-1185">Reference proteome</keyword>
<evidence type="ECO:0000256" key="5">
    <source>
        <dbReference type="ARBA" id="ARBA00022692"/>
    </source>
</evidence>
<evidence type="ECO:0000256" key="8">
    <source>
        <dbReference type="ARBA" id="ARBA00038435"/>
    </source>
</evidence>
<keyword evidence="5 9" id="KW-0812">Transmembrane</keyword>
<dbReference type="AlphaFoldDB" id="A0A9X3TNJ9"/>
<feature type="transmembrane region" description="Helical" evidence="9">
    <location>
        <begin position="66"/>
        <end position="89"/>
    </location>
</feature>
<keyword evidence="6 9" id="KW-1133">Transmembrane helix</keyword>
<dbReference type="EMBL" id="JAPYYP010000003">
    <property type="protein sequence ID" value="MDA5107635.1"/>
    <property type="molecule type" value="Genomic_DNA"/>
</dbReference>
<comment type="similarity">
    <text evidence="8">Belongs to the NhaC Na(+)/H(+) (TC 2.A.35) antiporter family.</text>
</comment>
<dbReference type="PANTHER" id="PTHR33451:SF3">
    <property type="entry name" value="MALATE-2H(+)_NA(+)-LACTATE ANTIPORTER"/>
    <property type="match status" value="1"/>
</dbReference>
<feature type="transmembrane region" description="Helical" evidence="9">
    <location>
        <begin position="298"/>
        <end position="318"/>
    </location>
</feature>
<proteinExistence type="inferred from homology"/>
<sequence>MNVLTVLPVLSLIAGIALSLSFGFPLFLGMVFAILVTLVSVNRLGYSWRELFAFGWDGVKQTKPVLLILFLVGLLIPLLMMGGTIPAIIYYGLSVVDVRCLLVLSFLLTAATSFLLGTSVGTLSTIGLSLMGIAHTAGVPGGIVGGALISGAMVGERFSPISSSRLLVLSSVGMTEEEERRTNRPALFTVGACALLFLLFDLLRSQTGEAGTIGYYQELLRRFFSVGWLPLVPLIVLIGSFALRVRAIPALLFGIAAAAGLVLATSPLDAGTIVRSVLSGYELHSGTPLDQLVHGGGMASILNVLVLITLAGFLNGILNKANLLAPLVDRLMGETKRPAVFAGKAVLLSLLVVAISCNQTIPLLVLGSTLLERFSRLEAGKVLLGRTMLDSTLVMPVLIPWNGLAMVMAVTLGVSTVETLPYLFFPLLLPIVTIVTARSFQTAGVFVKTK</sequence>
<feature type="transmembrane region" description="Helical" evidence="9">
    <location>
        <begin position="223"/>
        <end position="243"/>
    </location>
</feature>
<feature type="transmembrane region" description="Helical" evidence="9">
    <location>
        <begin position="101"/>
        <end position="123"/>
    </location>
</feature>
<feature type="domain" description="Na+/H+ antiporter NhaC-like C-terminal" evidence="10">
    <location>
        <begin position="188"/>
        <end position="435"/>
    </location>
</feature>
<reference evidence="11" key="1">
    <citation type="submission" date="2022-12" db="EMBL/GenBank/DDBJ databases">
        <title>Draft genome sequence of the thermophilic strain Brevibacillus thermoruber HT42, isolated from Los Humeros, Puebla, Mexico, with biotechnological potential.</title>
        <authorList>
            <person name="Lara Sanchez J."/>
            <person name="Solis Palacios R."/>
            <person name="Bustos Baena A.S."/>
            <person name="Ruz Baez A.E."/>
            <person name="Espinosa Luna G."/>
            <person name="Oliart Ros R.M."/>
        </authorList>
    </citation>
    <scope>NUCLEOTIDE SEQUENCE</scope>
    <source>
        <strain evidence="11">HT42</strain>
    </source>
</reference>
<dbReference type="Pfam" id="PF03553">
    <property type="entry name" value="Na_H_antiporter"/>
    <property type="match status" value="1"/>
</dbReference>
<feature type="transmembrane region" description="Helical" evidence="9">
    <location>
        <begin position="393"/>
        <end position="415"/>
    </location>
</feature>
<evidence type="ECO:0000259" key="10">
    <source>
        <dbReference type="Pfam" id="PF03553"/>
    </source>
</evidence>
<protein>
    <submittedName>
        <fullName evidence="11">Sodium:proton antiporter</fullName>
    </submittedName>
</protein>
<dbReference type="Proteomes" id="UP001151071">
    <property type="component" value="Unassembled WGS sequence"/>
</dbReference>
<evidence type="ECO:0000256" key="2">
    <source>
        <dbReference type="ARBA" id="ARBA00022448"/>
    </source>
</evidence>
<evidence type="ECO:0000256" key="6">
    <source>
        <dbReference type="ARBA" id="ARBA00022989"/>
    </source>
</evidence>
<dbReference type="GO" id="GO:0005886">
    <property type="term" value="C:plasma membrane"/>
    <property type="evidence" value="ECO:0007669"/>
    <property type="project" value="UniProtKB-SubCell"/>
</dbReference>
<dbReference type="PANTHER" id="PTHR33451">
    <property type="entry name" value="MALATE-2H(+)/NA(+)-LACTATE ANTIPORTER"/>
    <property type="match status" value="1"/>
</dbReference>
<comment type="caution">
    <text evidence="11">The sequence shown here is derived from an EMBL/GenBank/DDBJ whole genome shotgun (WGS) entry which is preliminary data.</text>
</comment>
<comment type="subcellular location">
    <subcellularLocation>
        <location evidence="1">Cell membrane</location>
        <topology evidence="1">Multi-pass membrane protein</topology>
    </subcellularLocation>
</comment>
<organism evidence="11 12">
    <name type="scientific">Brevibacillus thermoruber</name>
    <dbReference type="NCBI Taxonomy" id="33942"/>
    <lineage>
        <taxon>Bacteria</taxon>
        <taxon>Bacillati</taxon>
        <taxon>Bacillota</taxon>
        <taxon>Bacilli</taxon>
        <taxon>Bacillales</taxon>
        <taxon>Paenibacillaceae</taxon>
        <taxon>Brevibacillus</taxon>
    </lineage>
</organism>
<dbReference type="GO" id="GO:0015297">
    <property type="term" value="F:antiporter activity"/>
    <property type="evidence" value="ECO:0007669"/>
    <property type="project" value="UniProtKB-KW"/>
</dbReference>
<keyword evidence="3" id="KW-0050">Antiport</keyword>
<feature type="transmembrane region" description="Helical" evidence="9">
    <location>
        <begin position="339"/>
        <end position="361"/>
    </location>
</feature>
<keyword evidence="7 9" id="KW-0472">Membrane</keyword>
<evidence type="ECO:0000313" key="11">
    <source>
        <dbReference type="EMBL" id="MDA5107635.1"/>
    </source>
</evidence>
<feature type="transmembrane region" description="Helical" evidence="9">
    <location>
        <begin position="186"/>
        <end position="203"/>
    </location>
</feature>
<gene>
    <name evidence="11" type="ORF">O3V59_04620</name>
</gene>
<feature type="transmembrane region" description="Helical" evidence="9">
    <location>
        <begin position="422"/>
        <end position="440"/>
    </location>
</feature>
<evidence type="ECO:0000256" key="7">
    <source>
        <dbReference type="ARBA" id="ARBA00023136"/>
    </source>
</evidence>
<name>A0A9X3TNJ9_9BACL</name>
<evidence type="ECO:0000256" key="9">
    <source>
        <dbReference type="SAM" id="Phobius"/>
    </source>
</evidence>
<dbReference type="InterPro" id="IPR018461">
    <property type="entry name" value="Na/H_Antiport_NhaC-like_C"/>
</dbReference>
<evidence type="ECO:0000313" key="12">
    <source>
        <dbReference type="Proteomes" id="UP001151071"/>
    </source>
</evidence>
<keyword evidence="2" id="KW-0813">Transport</keyword>
<evidence type="ECO:0000256" key="4">
    <source>
        <dbReference type="ARBA" id="ARBA00022475"/>
    </source>
</evidence>